<feature type="domain" description="Transposase InsH N-terminal" evidence="6">
    <location>
        <begin position="14"/>
        <end position="109"/>
    </location>
</feature>
<dbReference type="EMBL" id="MT631502">
    <property type="protein sequence ID" value="QNO52169.1"/>
    <property type="molecule type" value="Genomic_DNA"/>
</dbReference>
<evidence type="ECO:0008006" key="8">
    <source>
        <dbReference type="Google" id="ProtNLM"/>
    </source>
</evidence>
<name>A0A7G9YVY5_9EURY</name>
<dbReference type="AlphaFoldDB" id="A0A7G9YVY5"/>
<dbReference type="NCBIfam" id="NF033581">
    <property type="entry name" value="transpos_IS5_4"/>
    <property type="match status" value="1"/>
</dbReference>
<dbReference type="GO" id="GO:0006313">
    <property type="term" value="P:DNA transposition"/>
    <property type="evidence" value="ECO:0007669"/>
    <property type="project" value="InterPro"/>
</dbReference>
<protein>
    <recommendedName>
        <fullName evidence="8">Transposase InsH N-terminal domain-containing protein</fullName>
    </recommendedName>
</protein>
<dbReference type="PANTHER" id="PTHR35604:SF2">
    <property type="entry name" value="TRANSPOSASE INSH FOR INSERTION SEQUENCE ELEMENT IS5A-RELATED"/>
    <property type="match status" value="1"/>
</dbReference>
<evidence type="ECO:0000256" key="2">
    <source>
        <dbReference type="ARBA" id="ARBA00023125"/>
    </source>
</evidence>
<evidence type="ECO:0000313" key="7">
    <source>
        <dbReference type="EMBL" id="QNO52169.1"/>
    </source>
</evidence>
<evidence type="ECO:0000259" key="5">
    <source>
        <dbReference type="Pfam" id="PF01609"/>
    </source>
</evidence>
<dbReference type="GO" id="GO:0004803">
    <property type="term" value="F:transposase activity"/>
    <property type="evidence" value="ECO:0007669"/>
    <property type="project" value="InterPro"/>
</dbReference>
<evidence type="ECO:0000256" key="4">
    <source>
        <dbReference type="SAM" id="MobiDB-lite"/>
    </source>
</evidence>
<proteinExistence type="predicted"/>
<dbReference type="InterPro" id="IPR008490">
    <property type="entry name" value="Transposase_InsH_N"/>
</dbReference>
<sequence length="314" mass="36142">MKSIIDFALNEEYERVRQLGDRLMEIESVIDWGAFRRIVGEMYENKSERGGRPNLDEVLMVKLLVLQQWHGLSDPELEKQVTDRISFRKFLGFPAVIPDFTTVWYFRERLAKTGEDRAIWEELQRQLDSMGLKVKQGVVQDATFITSDPGHAKADTPRGNEAKTRRSKDGTWAKKGSKSFFGYKLHSKPDMDYGLIRDLETTTAAVHDSQVDLSREGEVVYRDKGYHGSTPKGYSATMKRRARDHPLSIMDKLRNIRISKKRAPGERQYAVIRRVFNASHVMVTTVQRVSVKMIFTAFGFNLYQLCTLKKQGVV</sequence>
<gene>
    <name evidence="7" type="ORF">MDNCFBIC_00040</name>
</gene>
<dbReference type="InterPro" id="IPR047959">
    <property type="entry name" value="Transpos_IS5"/>
</dbReference>
<feature type="domain" description="Transposase IS4-like" evidence="5">
    <location>
        <begin position="136"/>
        <end position="299"/>
    </location>
</feature>
<dbReference type="Pfam" id="PF05598">
    <property type="entry name" value="DUF772"/>
    <property type="match status" value="1"/>
</dbReference>
<organism evidence="7">
    <name type="scientific">Candidatus Methanophagaceae archaeon ANME-1 ERB6</name>
    <dbReference type="NCBI Taxonomy" id="2759912"/>
    <lineage>
        <taxon>Archaea</taxon>
        <taxon>Methanobacteriati</taxon>
        <taxon>Methanobacteriota</taxon>
        <taxon>Stenosarchaea group</taxon>
        <taxon>Methanomicrobia</taxon>
        <taxon>Candidatus Methanophagales</taxon>
        <taxon>Candidatus Methanophagaceae</taxon>
    </lineage>
</organism>
<comment type="function">
    <text evidence="1">Involved in the transposition of the insertion sequence IS5.</text>
</comment>
<dbReference type="Pfam" id="PF01609">
    <property type="entry name" value="DDE_Tnp_1"/>
    <property type="match status" value="1"/>
</dbReference>
<accession>A0A7G9YVY5</accession>
<keyword evidence="2" id="KW-0238">DNA-binding</keyword>
<evidence type="ECO:0000259" key="6">
    <source>
        <dbReference type="Pfam" id="PF05598"/>
    </source>
</evidence>
<evidence type="ECO:0000256" key="3">
    <source>
        <dbReference type="ARBA" id="ARBA00023172"/>
    </source>
</evidence>
<dbReference type="GO" id="GO:0003677">
    <property type="term" value="F:DNA binding"/>
    <property type="evidence" value="ECO:0007669"/>
    <property type="project" value="UniProtKB-KW"/>
</dbReference>
<dbReference type="PANTHER" id="PTHR35604">
    <property type="entry name" value="TRANSPOSASE INSH FOR INSERTION SEQUENCE ELEMENT IS5A-RELATED"/>
    <property type="match status" value="1"/>
</dbReference>
<reference evidence="7" key="1">
    <citation type="submission" date="2020-06" db="EMBL/GenBank/DDBJ databases">
        <title>Unique genomic features of the anaerobic methanotrophic archaea.</title>
        <authorList>
            <person name="Chadwick G.L."/>
            <person name="Skennerton C.T."/>
            <person name="Laso-Perez R."/>
            <person name="Leu A.O."/>
            <person name="Speth D.R."/>
            <person name="Yu H."/>
            <person name="Morgan-Lang C."/>
            <person name="Hatzenpichler R."/>
            <person name="Goudeau D."/>
            <person name="Malmstrom R."/>
            <person name="Brazelton W.J."/>
            <person name="Woyke T."/>
            <person name="Hallam S.J."/>
            <person name="Tyson G.W."/>
            <person name="Wegener G."/>
            <person name="Boetius A."/>
            <person name="Orphan V."/>
        </authorList>
    </citation>
    <scope>NUCLEOTIDE SEQUENCE</scope>
</reference>
<feature type="region of interest" description="Disordered" evidence="4">
    <location>
        <begin position="147"/>
        <end position="171"/>
    </location>
</feature>
<keyword evidence="3" id="KW-0233">DNA recombination</keyword>
<evidence type="ECO:0000256" key="1">
    <source>
        <dbReference type="ARBA" id="ARBA00003544"/>
    </source>
</evidence>
<dbReference type="InterPro" id="IPR002559">
    <property type="entry name" value="Transposase_11"/>
</dbReference>
<feature type="compositionally biased region" description="Basic and acidic residues" evidence="4">
    <location>
        <begin position="150"/>
        <end position="171"/>
    </location>
</feature>